<dbReference type="PANTHER" id="PTHR33337">
    <property type="entry name" value="GFA DOMAIN-CONTAINING PROTEIN"/>
    <property type="match status" value="1"/>
</dbReference>
<organism evidence="6 7">
    <name type="scientific">Aspergillus keveii</name>
    <dbReference type="NCBI Taxonomy" id="714993"/>
    <lineage>
        <taxon>Eukaryota</taxon>
        <taxon>Fungi</taxon>
        <taxon>Dikarya</taxon>
        <taxon>Ascomycota</taxon>
        <taxon>Pezizomycotina</taxon>
        <taxon>Eurotiomycetes</taxon>
        <taxon>Eurotiomycetidae</taxon>
        <taxon>Eurotiales</taxon>
        <taxon>Aspergillaceae</taxon>
        <taxon>Aspergillus</taxon>
        <taxon>Aspergillus subgen. Nidulantes</taxon>
    </lineage>
</organism>
<dbReference type="PANTHER" id="PTHR33337:SF40">
    <property type="entry name" value="CENP-V_GFA DOMAIN-CONTAINING PROTEIN-RELATED"/>
    <property type="match status" value="1"/>
</dbReference>
<keyword evidence="4" id="KW-0456">Lyase</keyword>
<sequence length="144" mass="15764">MPTTPATPITLTGGCLCAAIRYEVSFSKDGQWPPVLGDCNCTMCRKWTGALLYQNISVSQDQVSPPLSSFPSYTEYISSPGRFRGFCGQCGSSLVWRSEREGERHKYELMLGSLDERWLKGTGEDGEGLGVLGELLGKRSDGDQ</sequence>
<name>A0ABR4FJR4_9EURO</name>
<dbReference type="InterPro" id="IPR011057">
    <property type="entry name" value="Mss4-like_sf"/>
</dbReference>
<evidence type="ECO:0000256" key="3">
    <source>
        <dbReference type="ARBA" id="ARBA00022833"/>
    </source>
</evidence>
<comment type="similarity">
    <text evidence="1">Belongs to the Gfa family.</text>
</comment>
<evidence type="ECO:0000313" key="7">
    <source>
        <dbReference type="Proteomes" id="UP001610563"/>
    </source>
</evidence>
<reference evidence="6 7" key="1">
    <citation type="submission" date="2024-07" db="EMBL/GenBank/DDBJ databases">
        <title>Section-level genome sequencing and comparative genomics of Aspergillus sections Usti and Cavernicolus.</title>
        <authorList>
            <consortium name="Lawrence Berkeley National Laboratory"/>
            <person name="Nybo J.L."/>
            <person name="Vesth T.C."/>
            <person name="Theobald S."/>
            <person name="Frisvad J.C."/>
            <person name="Larsen T.O."/>
            <person name="Kjaerboelling I."/>
            <person name="Rothschild-Mancinelli K."/>
            <person name="Lyhne E.K."/>
            <person name="Kogle M.E."/>
            <person name="Barry K."/>
            <person name="Clum A."/>
            <person name="Na H."/>
            <person name="Ledsgaard L."/>
            <person name="Lin J."/>
            <person name="Lipzen A."/>
            <person name="Kuo A."/>
            <person name="Riley R."/>
            <person name="Mondo S."/>
            <person name="Labutti K."/>
            <person name="Haridas S."/>
            <person name="Pangalinan J."/>
            <person name="Salamov A.A."/>
            <person name="Simmons B.A."/>
            <person name="Magnuson J.K."/>
            <person name="Chen J."/>
            <person name="Drula E."/>
            <person name="Henrissat B."/>
            <person name="Wiebenga A."/>
            <person name="Lubbers R.J."/>
            <person name="Gomes A.C."/>
            <person name="Makela M.R."/>
            <person name="Stajich J."/>
            <person name="Grigoriev I.V."/>
            <person name="Mortensen U.H."/>
            <person name="De Vries R.P."/>
            <person name="Baker S.E."/>
            <person name="Andersen M.R."/>
        </authorList>
    </citation>
    <scope>NUCLEOTIDE SEQUENCE [LARGE SCALE GENOMIC DNA]</scope>
    <source>
        <strain evidence="6 7">CBS 209.92</strain>
    </source>
</reference>
<feature type="domain" description="CENP-V/GFA" evidence="5">
    <location>
        <begin position="11"/>
        <end position="141"/>
    </location>
</feature>
<dbReference type="SUPFAM" id="SSF51316">
    <property type="entry name" value="Mss4-like"/>
    <property type="match status" value="1"/>
</dbReference>
<evidence type="ECO:0000313" key="6">
    <source>
        <dbReference type="EMBL" id="KAL2783487.1"/>
    </source>
</evidence>
<dbReference type="Gene3D" id="3.90.1590.10">
    <property type="entry name" value="glutathione-dependent formaldehyde- activating enzyme (gfa)"/>
    <property type="match status" value="1"/>
</dbReference>
<evidence type="ECO:0000256" key="4">
    <source>
        <dbReference type="ARBA" id="ARBA00023239"/>
    </source>
</evidence>
<proteinExistence type="inferred from homology"/>
<dbReference type="Proteomes" id="UP001610563">
    <property type="component" value="Unassembled WGS sequence"/>
</dbReference>
<dbReference type="InterPro" id="IPR006913">
    <property type="entry name" value="CENP-V/GFA"/>
</dbReference>
<evidence type="ECO:0000256" key="1">
    <source>
        <dbReference type="ARBA" id="ARBA00005495"/>
    </source>
</evidence>
<dbReference type="Pfam" id="PF04828">
    <property type="entry name" value="GFA"/>
    <property type="match status" value="1"/>
</dbReference>
<dbReference type="PROSITE" id="PS51891">
    <property type="entry name" value="CENP_V_GFA"/>
    <property type="match status" value="1"/>
</dbReference>
<comment type="caution">
    <text evidence="6">The sequence shown here is derived from an EMBL/GenBank/DDBJ whole genome shotgun (WGS) entry which is preliminary data.</text>
</comment>
<dbReference type="EMBL" id="JBFTWV010000232">
    <property type="protein sequence ID" value="KAL2783487.1"/>
    <property type="molecule type" value="Genomic_DNA"/>
</dbReference>
<protein>
    <submittedName>
        <fullName evidence="6">Mss4-like protein</fullName>
    </submittedName>
</protein>
<evidence type="ECO:0000256" key="2">
    <source>
        <dbReference type="ARBA" id="ARBA00022723"/>
    </source>
</evidence>
<keyword evidence="7" id="KW-1185">Reference proteome</keyword>
<evidence type="ECO:0000259" key="5">
    <source>
        <dbReference type="PROSITE" id="PS51891"/>
    </source>
</evidence>
<keyword evidence="2" id="KW-0479">Metal-binding</keyword>
<gene>
    <name evidence="6" type="ORF">BJX66DRAFT_318444</name>
</gene>
<keyword evidence="3" id="KW-0862">Zinc</keyword>
<accession>A0ABR4FJR4</accession>